<reference evidence="1 2" key="1">
    <citation type="submission" date="2015-12" db="EMBL/GenBank/DDBJ databases">
        <authorList>
            <person name="Andreevskaya M."/>
        </authorList>
    </citation>
    <scope>NUCLEOTIDE SEQUENCE [LARGE SCALE GENOMIC DNA]</scope>
    <source>
        <strain evidence="1 2">C122c</strain>
    </source>
</reference>
<evidence type="ECO:0000313" key="2">
    <source>
        <dbReference type="Proteomes" id="UP000199271"/>
    </source>
</evidence>
<proteinExistence type="predicted"/>
<evidence type="ECO:0000313" key="1">
    <source>
        <dbReference type="EMBL" id="CUW10415.1"/>
    </source>
</evidence>
<keyword evidence="2" id="KW-1185">Reference proteome</keyword>
<organism evidence="1 2">
    <name type="scientific">Leuconostoc gasicomitatum</name>
    <dbReference type="NCBI Taxonomy" id="115778"/>
    <lineage>
        <taxon>Bacteria</taxon>
        <taxon>Bacillati</taxon>
        <taxon>Bacillota</taxon>
        <taxon>Bacilli</taxon>
        <taxon>Lactobacillales</taxon>
        <taxon>Lactobacillaceae</taxon>
        <taxon>Leuconostoc</taxon>
        <taxon>Leuconostoc gelidum group</taxon>
    </lineage>
</organism>
<evidence type="ECO:0008006" key="3">
    <source>
        <dbReference type="Google" id="ProtNLM"/>
    </source>
</evidence>
<accession>A0ABM9V2Z5</accession>
<protein>
    <recommendedName>
        <fullName evidence="3">Phage protein</fullName>
    </recommendedName>
</protein>
<sequence length="239" mass="26306">MTESKELEFVANQAIQAAGEAIQEVNDSTFLVSSDGVTEFRPNNNAKIPISITTLGGINKAIESHILGRSAVSVNVNSPEDVVIYGKINEFGNREVLAETKLRFESFDFDHSHKREDMIVALQALFSKTPDRDILLKFISNVKDSNESSFTDDGTTQIAKASTGPASLANVKVPNPVILKPFRTFTEVDQPESAFVFRMNNIDSFSLHEADGGFWKQSAINNIGEHLETIIDGKVPVIY</sequence>
<name>A0ABM9V2Z5_9LACO</name>
<dbReference type="EMBL" id="FBSY01000007">
    <property type="protein sequence ID" value="CUW10415.1"/>
    <property type="molecule type" value="Genomic_DNA"/>
</dbReference>
<dbReference type="Proteomes" id="UP000199271">
    <property type="component" value="Unassembled WGS sequence"/>
</dbReference>
<dbReference type="RefSeq" id="WP_089997578.1">
    <property type="nucleotide sequence ID" value="NZ_FBSY01000007.1"/>
</dbReference>
<comment type="caution">
    <text evidence="1">The sequence shown here is derived from an EMBL/GenBank/DDBJ whole genome shotgun (WGS) entry which is preliminary data.</text>
</comment>
<gene>
    <name evidence="1" type="ORF">C122C_0800</name>
</gene>